<dbReference type="Pfam" id="PF01106">
    <property type="entry name" value="NifU"/>
    <property type="match status" value="1"/>
</dbReference>
<dbReference type="EMBL" id="UHJJ01000001">
    <property type="protein sequence ID" value="SUQ12176.1"/>
    <property type="molecule type" value="Genomic_DNA"/>
</dbReference>
<name>A0A316A3R4_9FIRM</name>
<dbReference type="GO" id="GO:0051536">
    <property type="term" value="F:iron-sulfur cluster binding"/>
    <property type="evidence" value="ECO:0007669"/>
    <property type="project" value="InterPro"/>
</dbReference>
<dbReference type="SUPFAM" id="SSF117916">
    <property type="entry name" value="Fe-S cluster assembly (FSCA) domain-like"/>
    <property type="match status" value="1"/>
</dbReference>
<dbReference type="InterPro" id="IPR034904">
    <property type="entry name" value="FSCA_dom_sf"/>
</dbReference>
<proteinExistence type="predicted"/>
<reference evidence="4" key="1">
    <citation type="submission" date="2017-07" db="EMBL/GenBank/DDBJ databases">
        <authorList>
            <person name="Varghese N."/>
            <person name="Submissions S."/>
        </authorList>
    </citation>
    <scope>NUCLEOTIDE SEQUENCE [LARGE SCALE GENOMIC DNA]</scope>
    <source>
        <strain evidence="4">NLAE-zl-C134</strain>
    </source>
</reference>
<accession>A0A316A3R4</accession>
<dbReference type="GO" id="GO:0016226">
    <property type="term" value="P:iron-sulfur cluster assembly"/>
    <property type="evidence" value="ECO:0007669"/>
    <property type="project" value="InterPro"/>
</dbReference>
<gene>
    <name evidence="3" type="ORF">SAMN05216529_10164</name>
</gene>
<dbReference type="OrthoDB" id="9796965at2"/>
<evidence type="ECO:0000313" key="3">
    <source>
        <dbReference type="EMBL" id="SUQ12176.1"/>
    </source>
</evidence>
<organism evidence="3 4">
    <name type="scientific">Faecalicatena contorta</name>
    <dbReference type="NCBI Taxonomy" id="39482"/>
    <lineage>
        <taxon>Bacteria</taxon>
        <taxon>Bacillati</taxon>
        <taxon>Bacillota</taxon>
        <taxon>Clostridia</taxon>
        <taxon>Lachnospirales</taxon>
        <taxon>Lachnospiraceae</taxon>
        <taxon>Faecalicatena</taxon>
    </lineage>
</organism>
<evidence type="ECO:0000313" key="4">
    <source>
        <dbReference type="Proteomes" id="UP000254051"/>
    </source>
</evidence>
<evidence type="ECO:0000259" key="2">
    <source>
        <dbReference type="Pfam" id="PF01106"/>
    </source>
</evidence>
<dbReference type="Proteomes" id="UP000254051">
    <property type="component" value="Unassembled WGS sequence"/>
</dbReference>
<keyword evidence="4" id="KW-1185">Reference proteome</keyword>
<dbReference type="Gene3D" id="3.30.300.130">
    <property type="entry name" value="Fe-S cluster assembly (FSCA)"/>
    <property type="match status" value="1"/>
</dbReference>
<protein>
    <submittedName>
        <fullName evidence="3">NifU-like domain-containing protein</fullName>
    </submittedName>
</protein>
<comment type="function">
    <text evidence="1">May be involved in the formation or repair of [Fe-S] clusters present in iron-sulfur proteins.</text>
</comment>
<evidence type="ECO:0000256" key="1">
    <source>
        <dbReference type="ARBA" id="ARBA00049958"/>
    </source>
</evidence>
<sequence>MLNKIEKVRPELARHHGNVKVVSYENHILRVKLLGKCSGGSLPC</sequence>
<dbReference type="GO" id="GO:0005506">
    <property type="term" value="F:iron ion binding"/>
    <property type="evidence" value="ECO:0007669"/>
    <property type="project" value="InterPro"/>
</dbReference>
<dbReference type="AlphaFoldDB" id="A0A316A3R4"/>
<feature type="domain" description="NIF system FeS cluster assembly NifU C-terminal" evidence="2">
    <location>
        <begin position="5"/>
        <end position="39"/>
    </location>
</feature>
<dbReference type="InterPro" id="IPR001075">
    <property type="entry name" value="NIF_FeS_clus_asmbl_NifU_C"/>
</dbReference>
<dbReference type="RefSeq" id="WP_109708242.1">
    <property type="nucleotide sequence ID" value="NZ_QGDS01000001.1"/>
</dbReference>